<keyword evidence="3" id="KW-1185">Reference proteome</keyword>
<evidence type="ECO:0000256" key="1">
    <source>
        <dbReference type="SAM" id="MobiDB-lite"/>
    </source>
</evidence>
<feature type="compositionally biased region" description="Basic and acidic residues" evidence="1">
    <location>
        <begin position="109"/>
        <end position="120"/>
    </location>
</feature>
<name>A0A4Z2EJ27_9TELE</name>
<feature type="region of interest" description="Disordered" evidence="1">
    <location>
        <begin position="1"/>
        <end position="136"/>
    </location>
</feature>
<reference evidence="2 3" key="1">
    <citation type="submission" date="2019-03" db="EMBL/GenBank/DDBJ databases">
        <title>First draft genome of Liparis tanakae, snailfish: a comprehensive survey of snailfish specific genes.</title>
        <authorList>
            <person name="Kim W."/>
            <person name="Song I."/>
            <person name="Jeong J.-H."/>
            <person name="Kim D."/>
            <person name="Kim S."/>
            <person name="Ryu S."/>
            <person name="Song J.Y."/>
            <person name="Lee S.K."/>
        </authorList>
    </citation>
    <scope>NUCLEOTIDE SEQUENCE [LARGE SCALE GENOMIC DNA]</scope>
    <source>
        <tissue evidence="2">Muscle</tissue>
    </source>
</reference>
<evidence type="ECO:0000313" key="3">
    <source>
        <dbReference type="Proteomes" id="UP000314294"/>
    </source>
</evidence>
<protein>
    <submittedName>
        <fullName evidence="2">Uncharacterized protein</fullName>
    </submittedName>
</protein>
<proteinExistence type="predicted"/>
<dbReference type="Proteomes" id="UP000314294">
    <property type="component" value="Unassembled WGS sequence"/>
</dbReference>
<comment type="caution">
    <text evidence="2">The sequence shown here is derived from an EMBL/GenBank/DDBJ whole genome shotgun (WGS) entry which is preliminary data.</text>
</comment>
<organism evidence="2 3">
    <name type="scientific">Liparis tanakae</name>
    <name type="common">Tanaka's snailfish</name>
    <dbReference type="NCBI Taxonomy" id="230148"/>
    <lineage>
        <taxon>Eukaryota</taxon>
        <taxon>Metazoa</taxon>
        <taxon>Chordata</taxon>
        <taxon>Craniata</taxon>
        <taxon>Vertebrata</taxon>
        <taxon>Euteleostomi</taxon>
        <taxon>Actinopterygii</taxon>
        <taxon>Neopterygii</taxon>
        <taxon>Teleostei</taxon>
        <taxon>Neoteleostei</taxon>
        <taxon>Acanthomorphata</taxon>
        <taxon>Eupercaria</taxon>
        <taxon>Perciformes</taxon>
        <taxon>Cottioidei</taxon>
        <taxon>Cottales</taxon>
        <taxon>Liparidae</taxon>
        <taxon>Liparis</taxon>
    </lineage>
</organism>
<feature type="compositionally biased region" description="Basic and acidic residues" evidence="1">
    <location>
        <begin position="31"/>
        <end position="46"/>
    </location>
</feature>
<dbReference type="AlphaFoldDB" id="A0A4Z2EJ27"/>
<gene>
    <name evidence="2" type="ORF">EYF80_061085</name>
</gene>
<sequence length="136" mass="14880">MLGRCVLPHPGLQGEEHGPHAARHRGLAQEQQERLRLQPDGNRPRGDLPLGRAASLLQGPGGLQGGRPHAHPQEDGERRGGSVCRRQNGGQLQFPPSPGSSAEPGDPPEVQRREVQYHEEESADASFRPSRHQRPE</sequence>
<accession>A0A4Z2EJ27</accession>
<dbReference type="EMBL" id="SRLO01006473">
    <property type="protein sequence ID" value="TNN28768.1"/>
    <property type="molecule type" value="Genomic_DNA"/>
</dbReference>
<evidence type="ECO:0000313" key="2">
    <source>
        <dbReference type="EMBL" id="TNN28768.1"/>
    </source>
</evidence>
<feature type="compositionally biased region" description="Basic and acidic residues" evidence="1">
    <location>
        <begin position="71"/>
        <end position="80"/>
    </location>
</feature>